<comment type="caution">
    <text evidence="9">The sequence shown here is derived from an EMBL/GenBank/DDBJ whole genome shotgun (WGS) entry which is preliminary data.</text>
</comment>
<evidence type="ECO:0000256" key="7">
    <source>
        <dbReference type="RuleBase" id="RU363000"/>
    </source>
</evidence>
<evidence type="ECO:0000256" key="4">
    <source>
        <dbReference type="ARBA" id="ARBA00022989"/>
    </source>
</evidence>
<reference evidence="9 10" key="1">
    <citation type="submission" date="2024-06" db="EMBL/GenBank/DDBJ databases">
        <title>A chromosome-level genome assembly of beet webworm, Loxostege sticticalis.</title>
        <authorList>
            <person name="Zhang Y."/>
        </authorList>
    </citation>
    <scope>NUCLEOTIDE SEQUENCE [LARGE SCALE GENOMIC DNA]</scope>
    <source>
        <strain evidence="9">AQ026</strain>
        <tissue evidence="9">Whole body</tissue>
    </source>
</reference>
<dbReference type="Proteomes" id="UP001549920">
    <property type="component" value="Unassembled WGS sequence"/>
</dbReference>
<evidence type="ECO:0000256" key="1">
    <source>
        <dbReference type="ARBA" id="ARBA00010877"/>
    </source>
</evidence>
<evidence type="ECO:0000256" key="3">
    <source>
        <dbReference type="ARBA" id="ARBA00022792"/>
    </source>
</evidence>
<keyword evidence="5 7" id="KW-0496">Mitochondrion</keyword>
<sequence>MYRVTSHILSSRSMLYCRPAAEFQLKSVHRCAPLLKYAKATERDTCPEPPPPPPPPPKDDRMFWGALAMVLMAGGFAFYAKQSPELRDWLTLHAPWFDDIIAIAYEENMTYKEFAEQCVDDMRKYVNEYFDDTKPKQCSLDGDVKQIEAAPPQDVKCKEDPEAEEGEKCKCIILPPPVITKNICEIEECLLDLGETVVNNYTTAKDACFYYNSLVEETMMDFCMSKVKEVHEAKAERLDLVRQSAENICEASSQMDDLTRYLECGVQAPKDQIETVKGMVADLHVKITAARMQFQWEHDKSVALDNQVDKVEEMVTQYTEENQTMHPGLRYDTKKPVLTGDPDLLLYHTFRYVNRLQVELCEASSGMTERVDRALQALPQDEKSLSNRNNAIQAEYSKKKAELDKEFSKRAEDQKAKNDKTLQDALKKQLERHEEVLEAKLKQKEEETEAKLNILVEEAVASEKRMLAAELEEMAANLKMVEDKLNERLKAEREARRSQELWAAGASLLAATKKGEPIVKVDKEIDAIEKASGEDDKLVQTVLKAIPPSVRTNGIVPESVLRERYHRMEKAALRVALVEQDGGPLPIYILSWVQSMVLFMKLSCIPQAEVDKPPQEPSKDLDTFDLLRRARFWIERGNLAAAVRYVSSLEGASRLAASTWFEAARSHLETRQAAEAVLAHAAALGLQYI</sequence>
<keyword evidence="10" id="KW-1185">Reference proteome</keyword>
<dbReference type="EMBL" id="JBEUOH010000024">
    <property type="protein sequence ID" value="KAL0860912.1"/>
    <property type="molecule type" value="Genomic_DNA"/>
</dbReference>
<name>A0ABR3H7Y8_LOXSC</name>
<comment type="similarity">
    <text evidence="1 7">Belongs to the MICOS complex subunit Mic60 family.</text>
</comment>
<accession>A0ABR3H7Y8</accession>
<comment type="function">
    <text evidence="7">Component of the MICOS complex, a large protein complex of the mitochondrial inner membrane that plays crucial roles in the maintenance of crista junctions, inner membrane architecture, and formation of contact sites to the outer membrane.</text>
</comment>
<comment type="subcellular location">
    <subcellularLocation>
        <location evidence="7">Mitochondrion inner membrane</location>
        <topology evidence="7">Single-pass membrane protein</topology>
    </subcellularLocation>
</comment>
<dbReference type="PANTHER" id="PTHR15415">
    <property type="entry name" value="MITOFILIN"/>
    <property type="match status" value="1"/>
</dbReference>
<dbReference type="Pfam" id="PF09731">
    <property type="entry name" value="Mitofilin"/>
    <property type="match status" value="1"/>
</dbReference>
<evidence type="ECO:0000313" key="10">
    <source>
        <dbReference type="Proteomes" id="UP001549920"/>
    </source>
</evidence>
<protein>
    <recommendedName>
        <fullName evidence="7">MICOS complex subunit MIC60</fullName>
    </recommendedName>
    <alternativeName>
        <fullName evidence="7">Mitofilin</fullName>
    </alternativeName>
</protein>
<evidence type="ECO:0000313" key="9">
    <source>
        <dbReference type="EMBL" id="KAL0860912.1"/>
    </source>
</evidence>
<comment type="subunit">
    <text evidence="7">Component of the mitochondrial contact site and cristae organizing system (MICOS) complex.</text>
</comment>
<keyword evidence="8" id="KW-0175">Coiled coil</keyword>
<keyword evidence="3 7" id="KW-0999">Mitochondrion inner membrane</keyword>
<keyword evidence="2 7" id="KW-0812">Transmembrane</keyword>
<dbReference type="InterPro" id="IPR019133">
    <property type="entry name" value="MIC60"/>
</dbReference>
<organism evidence="9 10">
    <name type="scientific">Loxostege sticticalis</name>
    <name type="common">Beet webworm moth</name>
    <dbReference type="NCBI Taxonomy" id="481309"/>
    <lineage>
        <taxon>Eukaryota</taxon>
        <taxon>Metazoa</taxon>
        <taxon>Ecdysozoa</taxon>
        <taxon>Arthropoda</taxon>
        <taxon>Hexapoda</taxon>
        <taxon>Insecta</taxon>
        <taxon>Pterygota</taxon>
        <taxon>Neoptera</taxon>
        <taxon>Endopterygota</taxon>
        <taxon>Lepidoptera</taxon>
        <taxon>Glossata</taxon>
        <taxon>Ditrysia</taxon>
        <taxon>Pyraloidea</taxon>
        <taxon>Crambidae</taxon>
        <taxon>Pyraustinae</taxon>
        <taxon>Loxostege</taxon>
    </lineage>
</organism>
<proteinExistence type="inferred from homology"/>
<dbReference type="PANTHER" id="PTHR15415:SF7">
    <property type="entry name" value="MICOS COMPLEX SUBUNIT MIC60"/>
    <property type="match status" value="1"/>
</dbReference>
<evidence type="ECO:0000256" key="6">
    <source>
        <dbReference type="ARBA" id="ARBA00023136"/>
    </source>
</evidence>
<feature type="coiled-coil region" evidence="8">
    <location>
        <begin position="423"/>
        <end position="501"/>
    </location>
</feature>
<evidence type="ECO:0000256" key="8">
    <source>
        <dbReference type="SAM" id="Coils"/>
    </source>
</evidence>
<keyword evidence="4" id="KW-1133">Transmembrane helix</keyword>
<keyword evidence="6" id="KW-0472">Membrane</keyword>
<evidence type="ECO:0000256" key="5">
    <source>
        <dbReference type="ARBA" id="ARBA00023128"/>
    </source>
</evidence>
<gene>
    <name evidence="9" type="ORF">ABMA27_009446</name>
</gene>
<evidence type="ECO:0000256" key="2">
    <source>
        <dbReference type="ARBA" id="ARBA00022692"/>
    </source>
</evidence>